<evidence type="ECO:0000313" key="1">
    <source>
        <dbReference type="EMBL" id="RJF90853.1"/>
    </source>
</evidence>
<keyword evidence="2" id="KW-1185">Reference proteome</keyword>
<name>A0A418WLF0_9SPHN</name>
<protein>
    <submittedName>
        <fullName evidence="1">Uncharacterized protein</fullName>
    </submittedName>
</protein>
<proteinExistence type="predicted"/>
<dbReference type="AlphaFoldDB" id="A0A418WLF0"/>
<accession>A0A418WLF0</accession>
<evidence type="ECO:0000313" key="2">
    <source>
        <dbReference type="Proteomes" id="UP000286100"/>
    </source>
</evidence>
<organism evidence="1 2">
    <name type="scientific">Sphingomonas cavernae</name>
    <dbReference type="NCBI Taxonomy" id="2320861"/>
    <lineage>
        <taxon>Bacteria</taxon>
        <taxon>Pseudomonadati</taxon>
        <taxon>Pseudomonadota</taxon>
        <taxon>Alphaproteobacteria</taxon>
        <taxon>Sphingomonadales</taxon>
        <taxon>Sphingomonadaceae</taxon>
        <taxon>Sphingomonas</taxon>
    </lineage>
</organism>
<sequence length="153" mass="16616">MAGSSATSAIAAEGGARASNAMRLAQVTVREQVIIRVQTQPQRRSPQTLAATNKVMPPASAIKWKEKKAPRCIPLKSLAGASVTKRDSVDIVLRGGTRMRAKLGNDCPALDFYDGFYIKPTQDGQMCAERDTIHSRSGGQCEISRFRTLVPDR</sequence>
<reference evidence="1 2" key="1">
    <citation type="submission" date="2018-09" db="EMBL/GenBank/DDBJ databases">
        <authorList>
            <person name="Zhu H."/>
        </authorList>
    </citation>
    <scope>NUCLEOTIDE SEQUENCE [LARGE SCALE GENOMIC DNA]</scope>
    <source>
        <strain evidence="1 2">K2R01-6</strain>
    </source>
</reference>
<dbReference type="EMBL" id="QYUM01000003">
    <property type="protein sequence ID" value="RJF90853.1"/>
    <property type="molecule type" value="Genomic_DNA"/>
</dbReference>
<dbReference type="Proteomes" id="UP000286100">
    <property type="component" value="Unassembled WGS sequence"/>
</dbReference>
<gene>
    <name evidence="1" type="ORF">D3876_11760</name>
</gene>
<comment type="caution">
    <text evidence="1">The sequence shown here is derived from an EMBL/GenBank/DDBJ whole genome shotgun (WGS) entry which is preliminary data.</text>
</comment>